<dbReference type="Proteomes" id="UP000773462">
    <property type="component" value="Unassembled WGS sequence"/>
</dbReference>
<dbReference type="Pfam" id="PF12833">
    <property type="entry name" value="HTH_18"/>
    <property type="match status" value="1"/>
</dbReference>
<organism evidence="7 8">
    <name type="scientific">Paenibacillus silagei</name>
    <dbReference type="NCBI Taxonomy" id="1670801"/>
    <lineage>
        <taxon>Bacteria</taxon>
        <taxon>Bacillati</taxon>
        <taxon>Bacillota</taxon>
        <taxon>Bacilli</taxon>
        <taxon>Bacillales</taxon>
        <taxon>Paenibacillaceae</taxon>
        <taxon>Paenibacillus</taxon>
    </lineage>
</organism>
<comment type="caution">
    <text evidence="7">The sequence shown here is derived from an EMBL/GenBank/DDBJ whole genome shotgun (WGS) entry which is preliminary data.</text>
</comment>
<evidence type="ECO:0000259" key="6">
    <source>
        <dbReference type="PROSITE" id="PS50887"/>
    </source>
</evidence>
<evidence type="ECO:0000256" key="3">
    <source>
        <dbReference type="ARBA" id="ARBA00023163"/>
    </source>
</evidence>
<keyword evidence="8" id="KW-1185">Reference proteome</keyword>
<evidence type="ECO:0000256" key="4">
    <source>
        <dbReference type="SAM" id="Phobius"/>
    </source>
</evidence>
<dbReference type="PANTHER" id="PTHR43280">
    <property type="entry name" value="ARAC-FAMILY TRANSCRIPTIONAL REGULATOR"/>
    <property type="match status" value="1"/>
</dbReference>
<gene>
    <name evidence="7" type="ORF">J2Z70_000695</name>
</gene>
<dbReference type="RefSeq" id="WP_209869393.1">
    <property type="nucleotide sequence ID" value="NZ_JAGGLV010000002.1"/>
</dbReference>
<feature type="domain" description="HTH araC/xylS-type" evidence="5">
    <location>
        <begin position="645"/>
        <end position="743"/>
    </location>
</feature>
<reference evidence="7 8" key="1">
    <citation type="submission" date="2021-03" db="EMBL/GenBank/DDBJ databases">
        <title>Genomic Encyclopedia of Type Strains, Phase IV (KMG-IV): sequencing the most valuable type-strain genomes for metagenomic binning, comparative biology and taxonomic classification.</title>
        <authorList>
            <person name="Goeker M."/>
        </authorList>
    </citation>
    <scope>NUCLEOTIDE SEQUENCE [LARGE SCALE GENOMIC DNA]</scope>
    <source>
        <strain evidence="7 8">DSM 101953</strain>
    </source>
</reference>
<dbReference type="SUPFAM" id="SSF46689">
    <property type="entry name" value="Homeodomain-like"/>
    <property type="match status" value="2"/>
</dbReference>
<dbReference type="Gene3D" id="1.10.10.60">
    <property type="entry name" value="Homeodomain-like"/>
    <property type="match status" value="2"/>
</dbReference>
<dbReference type="PROSITE" id="PS01124">
    <property type="entry name" value="HTH_ARAC_FAMILY_2"/>
    <property type="match status" value="1"/>
</dbReference>
<keyword evidence="3" id="KW-0804">Transcription</keyword>
<evidence type="ECO:0000259" key="5">
    <source>
        <dbReference type="PROSITE" id="PS01124"/>
    </source>
</evidence>
<dbReference type="PROSITE" id="PS00041">
    <property type="entry name" value="HTH_ARAC_FAMILY_1"/>
    <property type="match status" value="1"/>
</dbReference>
<keyword evidence="1" id="KW-0805">Transcription regulation</keyword>
<keyword evidence="2" id="KW-0238">DNA-binding</keyword>
<evidence type="ECO:0000256" key="1">
    <source>
        <dbReference type="ARBA" id="ARBA00023015"/>
    </source>
</evidence>
<feature type="transmembrane region" description="Helical" evidence="4">
    <location>
        <begin position="6"/>
        <end position="31"/>
    </location>
</feature>
<feature type="transmembrane region" description="Helical" evidence="4">
    <location>
        <begin position="281"/>
        <end position="301"/>
    </location>
</feature>
<name>A0ABS4NKH4_9BACL</name>
<dbReference type="PANTHER" id="PTHR43280:SF10">
    <property type="entry name" value="REGULATORY PROTEIN POCR"/>
    <property type="match status" value="1"/>
</dbReference>
<dbReference type="PROSITE" id="PS50887">
    <property type="entry name" value="GGDEF"/>
    <property type="match status" value="1"/>
</dbReference>
<feature type="domain" description="GGDEF" evidence="6">
    <location>
        <begin position="389"/>
        <end position="518"/>
    </location>
</feature>
<keyword evidence="4" id="KW-0812">Transmembrane</keyword>
<keyword evidence="4" id="KW-1133">Transmembrane helix</keyword>
<proteinExistence type="predicted"/>
<dbReference type="SMART" id="SM00342">
    <property type="entry name" value="HTH_ARAC"/>
    <property type="match status" value="1"/>
</dbReference>
<evidence type="ECO:0000313" key="7">
    <source>
        <dbReference type="EMBL" id="MBP2110555.1"/>
    </source>
</evidence>
<accession>A0ABS4NKH4</accession>
<keyword evidence="4" id="KW-0472">Membrane</keyword>
<protein>
    <submittedName>
        <fullName evidence="7">YesN/AraC family two-component response regulator</fullName>
    </submittedName>
</protein>
<evidence type="ECO:0000313" key="8">
    <source>
        <dbReference type="Proteomes" id="UP000773462"/>
    </source>
</evidence>
<sequence length="751" mass="85960">MSKGRMFYGIFIPILILGVGLVVGFGSYIYISTIDSVVGRFSSSKQSYIEQIKNNLEHKIQTIEYAFNTYSTTSSFQEVVTHPITEQDFIAYRNVNSQLNYIASMAAEGTEYSLISLVQNWQILNEKLSNLSAGEVQQLREQYIENQEQSLFWMKTDKGIRFVNTLPVFSSKKQAIALSDISLHTLNATISSGEDAAVYILNKHGELMYESDPGKGLLAPEQFGQLAGTINSMEDKGTVQQEISGRDSVKLIYAKSSYNNWIYLTVLDQAEITRSLEMTKFGISAMGLLLILLIWVVAYMISQYFTKPIEQLKRSLPVIPQVNSRNELEYIRHSIDTIISEKASLESLIESEMPRLETQLILNLFRSRVSAEELEQSLLRFGYNLSEKHRYAAMLIQLDSLGGREASDKDVLLLAVNKMVEELIPAQQRLQPIILNDDTQATILTFAGSNDATMNKEVLDYATTLLKAVRDYLEVSISIGISNFYSNLLESKEAGEMSKQALHQRLNLGKESIIFYEDISMVVSGPVSLHYPAELETQLFNAIRLGDKEQVTAALYPFLAELMGKNKSTLKFEVMLVRLVNNLIQLEQHLGVSVLLTQDNNKLYHRLLDIRNPEEMERMLVQEVIYPMMYSMKDKTSQQFRCLSDKITDIVHAEYDRELTLEGIGERLHYNPNYLSSIFKKEYGTAFSEYLMNYRLEMAKRWLTETDMTIREIAERLQYHNPQNFIRSFRKKEQVTPGAYRKLKQGEQQIF</sequence>
<dbReference type="InterPro" id="IPR018062">
    <property type="entry name" value="HTH_AraC-typ_CS"/>
</dbReference>
<dbReference type="InterPro" id="IPR009057">
    <property type="entry name" value="Homeodomain-like_sf"/>
</dbReference>
<dbReference type="InterPro" id="IPR000160">
    <property type="entry name" value="GGDEF_dom"/>
</dbReference>
<dbReference type="EMBL" id="JAGGLV010000002">
    <property type="protein sequence ID" value="MBP2110555.1"/>
    <property type="molecule type" value="Genomic_DNA"/>
</dbReference>
<evidence type="ECO:0000256" key="2">
    <source>
        <dbReference type="ARBA" id="ARBA00023125"/>
    </source>
</evidence>
<dbReference type="InterPro" id="IPR018060">
    <property type="entry name" value="HTH_AraC"/>
</dbReference>